<dbReference type="AlphaFoldDB" id="A0A939FFZ2"/>
<gene>
    <name evidence="2" type="ORF">J0695_33775</name>
</gene>
<dbReference type="RefSeq" id="WP_206968582.1">
    <property type="nucleotide sequence ID" value="NZ_BAAAJJ010000001.1"/>
</dbReference>
<evidence type="ECO:0000313" key="3">
    <source>
        <dbReference type="Proteomes" id="UP000664167"/>
    </source>
</evidence>
<keyword evidence="1" id="KW-0812">Transmembrane</keyword>
<comment type="caution">
    <text evidence="2">The sequence shown here is derived from an EMBL/GenBank/DDBJ whole genome shotgun (WGS) entry which is preliminary data.</text>
</comment>
<dbReference type="InterPro" id="IPR025339">
    <property type="entry name" value="DUF4245"/>
</dbReference>
<keyword evidence="3" id="KW-1185">Reference proteome</keyword>
<accession>A0A939FFZ2</accession>
<reference evidence="2" key="1">
    <citation type="submission" date="2021-03" db="EMBL/GenBank/DDBJ databases">
        <title>Streptomyces poriferae sp. nov., a novel marine sponge-derived Actinobacteria species with anti-MRSA activity.</title>
        <authorList>
            <person name="Sandoval-Powers M."/>
            <person name="Kralova S."/>
            <person name="Nguyen G.-S."/>
            <person name="Fawwal D."/>
            <person name="Degnes K."/>
            <person name="Klinkenberg G."/>
            <person name="Sletta H."/>
            <person name="Wentzel A."/>
            <person name="Liles M.R."/>
        </authorList>
    </citation>
    <scope>NUCLEOTIDE SEQUENCE</scope>
    <source>
        <strain evidence="2">DSM 41794</strain>
    </source>
</reference>
<evidence type="ECO:0000256" key="1">
    <source>
        <dbReference type="SAM" id="Phobius"/>
    </source>
</evidence>
<organism evidence="2 3">
    <name type="scientific">Streptomyces beijiangensis</name>
    <dbReference type="NCBI Taxonomy" id="163361"/>
    <lineage>
        <taxon>Bacteria</taxon>
        <taxon>Bacillati</taxon>
        <taxon>Actinomycetota</taxon>
        <taxon>Actinomycetes</taxon>
        <taxon>Kitasatosporales</taxon>
        <taxon>Streptomycetaceae</taxon>
        <taxon>Streptomyces</taxon>
    </lineage>
</organism>
<dbReference type="EMBL" id="JAFLRJ010000433">
    <property type="protein sequence ID" value="MBO0516702.1"/>
    <property type="molecule type" value="Genomic_DNA"/>
</dbReference>
<dbReference type="Pfam" id="PF14030">
    <property type="entry name" value="DUF4245"/>
    <property type="match status" value="1"/>
</dbReference>
<keyword evidence="1" id="KW-1133">Transmembrane helix</keyword>
<feature type="transmembrane region" description="Helical" evidence="1">
    <location>
        <begin position="12"/>
        <end position="30"/>
    </location>
</feature>
<protein>
    <submittedName>
        <fullName evidence="2">DUF4245 domain-containing protein</fullName>
    </submittedName>
</protein>
<sequence>MAGARKQTIRGVVQSLAVIGVVVAGIYVYVPHDDKADPIKKPVDYRVELLTARRAAPYPVAAPQGLPKEWRATSVTYDGKNGKAWHLGFVDPDNQYVAIEQSAVTAGAADKYVTSVSQQAKKTARTQQVNGEAWQRWEGSHYDALVRQDKATGSTTVVTGTASYEQLAKMAAALRTK</sequence>
<evidence type="ECO:0000313" key="2">
    <source>
        <dbReference type="EMBL" id="MBO0516702.1"/>
    </source>
</evidence>
<dbReference type="Proteomes" id="UP000664167">
    <property type="component" value="Unassembled WGS sequence"/>
</dbReference>
<proteinExistence type="predicted"/>
<name>A0A939FFZ2_9ACTN</name>
<keyword evidence="1" id="KW-0472">Membrane</keyword>